<evidence type="ECO:0000259" key="2">
    <source>
        <dbReference type="Pfam" id="PF18962"/>
    </source>
</evidence>
<evidence type="ECO:0000256" key="1">
    <source>
        <dbReference type="ARBA" id="ARBA00022729"/>
    </source>
</evidence>
<accession>A0ABV5FFK8</accession>
<name>A0ABV5FFK8_9FLAO</name>
<dbReference type="EMBL" id="JBHMFC010000105">
    <property type="protein sequence ID" value="MFB9058248.1"/>
    <property type="molecule type" value="Genomic_DNA"/>
</dbReference>
<feature type="domain" description="Secretion system C-terminal sorting" evidence="2">
    <location>
        <begin position="420"/>
        <end position="490"/>
    </location>
</feature>
<dbReference type="RefSeq" id="WP_379862493.1">
    <property type="nucleotide sequence ID" value="NZ_JBHMFC010000105.1"/>
</dbReference>
<organism evidence="3 4">
    <name type="scientific">Mariniflexile ostreae</name>
    <dbReference type="NCBI Taxonomy" id="1520892"/>
    <lineage>
        <taxon>Bacteria</taxon>
        <taxon>Pseudomonadati</taxon>
        <taxon>Bacteroidota</taxon>
        <taxon>Flavobacteriia</taxon>
        <taxon>Flavobacteriales</taxon>
        <taxon>Flavobacteriaceae</taxon>
        <taxon>Mariniflexile</taxon>
    </lineage>
</organism>
<proteinExistence type="predicted"/>
<protein>
    <submittedName>
        <fullName evidence="3">T9SS type A sorting domain-containing protein</fullName>
    </submittedName>
</protein>
<dbReference type="InterPro" id="IPR026444">
    <property type="entry name" value="Secre_tail"/>
</dbReference>
<evidence type="ECO:0000313" key="3">
    <source>
        <dbReference type="EMBL" id="MFB9058248.1"/>
    </source>
</evidence>
<gene>
    <name evidence="3" type="ORF">ACFFU9_16000</name>
</gene>
<dbReference type="InterPro" id="IPR008979">
    <property type="entry name" value="Galactose-bd-like_sf"/>
</dbReference>
<dbReference type="Gene3D" id="2.60.120.260">
    <property type="entry name" value="Galactose-binding domain-like"/>
    <property type="match status" value="1"/>
</dbReference>
<sequence length="491" mass="53403">MKKTTQKIILFFTFCMVIFAVKAQTIYYEDFRYENESRGFTVQKVALGGQLEGELGKRVNDIVDAADSSPVFDENSRPAERTPQGTVRDQKTIAFNNTSGSPADTNHQIEAWALMTNQDLSNVNTPKVSFWTQQRYVVGGGASLTVWVSQNYTHGMAPNTATWINETGNIIGNIATSDVSDQVYVKGALDLSAYTSTSVTVAFKVITDATPYSAGISQHGTFYISDVKFEATPQDVANGDFSALNTSASGQTNIFNTPSASISDANFTNTSKWADVLAPGTSVPRLAKSLMPAEEGYKFEVSNVYNPIVVSEVRYILVNGTSNQGTSGEESKWKVQGSNDDSTWDNLSDPVGMFSTNSGAGTAYPIALTTTQAYRYYRFVLASPWTPIGAYTALQQIDFTVDDSVLSTQNNSVLSHGISVYPNPTSTVINITTANTNIKIKNVKLIDITGKVIYNKMDAQPIAVQNYAKGLYLLRIESHDGAVSTKKVLVN</sequence>
<reference evidence="3 4" key="1">
    <citation type="submission" date="2024-09" db="EMBL/GenBank/DDBJ databases">
        <authorList>
            <person name="Sun Q."/>
            <person name="Mori K."/>
        </authorList>
    </citation>
    <scope>NUCLEOTIDE SEQUENCE [LARGE SCALE GENOMIC DNA]</scope>
    <source>
        <strain evidence="3 4">CECT 8622</strain>
    </source>
</reference>
<dbReference type="Pfam" id="PF18962">
    <property type="entry name" value="Por_Secre_tail"/>
    <property type="match status" value="1"/>
</dbReference>
<dbReference type="NCBIfam" id="TIGR04183">
    <property type="entry name" value="Por_Secre_tail"/>
    <property type="match status" value="1"/>
</dbReference>
<dbReference type="Proteomes" id="UP001589585">
    <property type="component" value="Unassembled WGS sequence"/>
</dbReference>
<comment type="caution">
    <text evidence="3">The sequence shown here is derived from an EMBL/GenBank/DDBJ whole genome shotgun (WGS) entry which is preliminary data.</text>
</comment>
<keyword evidence="1" id="KW-0732">Signal</keyword>
<evidence type="ECO:0000313" key="4">
    <source>
        <dbReference type="Proteomes" id="UP001589585"/>
    </source>
</evidence>
<dbReference type="SUPFAM" id="SSF49785">
    <property type="entry name" value="Galactose-binding domain-like"/>
    <property type="match status" value="1"/>
</dbReference>
<keyword evidence="4" id="KW-1185">Reference proteome</keyword>